<dbReference type="AlphaFoldDB" id="A0A8H5D9P2"/>
<comment type="caution">
    <text evidence="2">The sequence shown here is derived from an EMBL/GenBank/DDBJ whole genome shotgun (WGS) entry which is preliminary data.</text>
</comment>
<dbReference type="InterPro" id="IPR049192">
    <property type="entry name" value="DUF4246_C"/>
</dbReference>
<dbReference type="PANTHER" id="PTHR33119">
    <property type="entry name" value="IFI3P"/>
    <property type="match status" value="1"/>
</dbReference>
<feature type="domain" description="DUF4246" evidence="1">
    <location>
        <begin position="401"/>
        <end position="512"/>
    </location>
</feature>
<feature type="domain" description="DUF4246" evidence="1">
    <location>
        <begin position="93"/>
        <end position="377"/>
    </location>
</feature>
<protein>
    <recommendedName>
        <fullName evidence="1">DUF4246 domain-containing protein</fullName>
    </recommendedName>
</protein>
<keyword evidence="3" id="KW-1185">Reference proteome</keyword>
<accession>A0A8H5D9P2</accession>
<dbReference type="OrthoDB" id="415532at2759"/>
<name>A0A8H5D9P2_9AGAR</name>
<gene>
    <name evidence="2" type="ORF">D9756_003691</name>
</gene>
<evidence type="ECO:0000259" key="1">
    <source>
        <dbReference type="Pfam" id="PF14033"/>
    </source>
</evidence>
<dbReference type="PANTHER" id="PTHR33119:SF1">
    <property type="entry name" value="FE2OG DIOXYGENASE DOMAIN-CONTAINING PROTEIN"/>
    <property type="match status" value="1"/>
</dbReference>
<proteinExistence type="predicted"/>
<reference evidence="2 3" key="1">
    <citation type="journal article" date="2020" name="ISME J.">
        <title>Uncovering the hidden diversity of litter-decomposition mechanisms in mushroom-forming fungi.</title>
        <authorList>
            <person name="Floudas D."/>
            <person name="Bentzer J."/>
            <person name="Ahren D."/>
            <person name="Johansson T."/>
            <person name="Persson P."/>
            <person name="Tunlid A."/>
        </authorList>
    </citation>
    <scope>NUCLEOTIDE SEQUENCE [LARGE SCALE GENOMIC DNA]</scope>
    <source>
        <strain evidence="2 3">CBS 146.42</strain>
    </source>
</reference>
<dbReference type="Pfam" id="PF14033">
    <property type="entry name" value="DUF4246"/>
    <property type="match status" value="2"/>
</dbReference>
<organism evidence="2 3">
    <name type="scientific">Leucocoprinus leucothites</name>
    <dbReference type="NCBI Taxonomy" id="201217"/>
    <lineage>
        <taxon>Eukaryota</taxon>
        <taxon>Fungi</taxon>
        <taxon>Dikarya</taxon>
        <taxon>Basidiomycota</taxon>
        <taxon>Agaricomycotina</taxon>
        <taxon>Agaricomycetes</taxon>
        <taxon>Agaricomycetidae</taxon>
        <taxon>Agaricales</taxon>
        <taxon>Agaricineae</taxon>
        <taxon>Agaricaceae</taxon>
        <taxon>Leucocoprinus</taxon>
    </lineage>
</organism>
<sequence>MPHTHIQWDTNKGYRHPFLFGIHYLGGVGADNPRTVTELAMSKYSALLRRKSQWWAKYRDEDTRIEWRKLAKLPCVSVVKTPSSSAEVELSEQQVEYVIDELAGYAALRDEANRCQVSCFERIWESDTLLSASETDQLVRSLLELEHLPTCTRSDDGNTINLIDPMLHCLVYNRTLVSSSHRLPSRPIPAPPKTDIYTVCPRFALLPSDIWVTTDGQVKLLSYINNVDKENHAPLYSLLEASLTKFIPLFEHTLTDLHRNNPLPQRIAGRCKYTVWDEPEAPEYSDDEEGWSTYERELRHWAMNRPIQLPDIPRDGYPGGIEAKKITVSLRARILQVIVEVTETRLRPNGPGFSGTPWHVKGMRNERIAACGVHCLSAVSSTTICSGSLELCLTHPIVGSEQDNISPAAIQFRMAVTYPRGFSAGDTGATLRTWGLNDGDACHQHIGETPLRSGLSLVFPNIYQHRQTPFELIDPTRQGRLTLLMFYFIDPDISPIVSTSVVAPQQKEWIRKALIAALSTKIPIELIREIFEHVSGLMDLEEAEDYRRAFLDIQANFRQASDNYHFCIPFDVWNGPDFSYLTS</sequence>
<evidence type="ECO:0000313" key="3">
    <source>
        <dbReference type="Proteomes" id="UP000559027"/>
    </source>
</evidence>
<dbReference type="EMBL" id="JAACJO010000007">
    <property type="protein sequence ID" value="KAF5356151.1"/>
    <property type="molecule type" value="Genomic_DNA"/>
</dbReference>
<dbReference type="InterPro" id="IPR025340">
    <property type="entry name" value="DUF4246"/>
</dbReference>
<dbReference type="Proteomes" id="UP000559027">
    <property type="component" value="Unassembled WGS sequence"/>
</dbReference>
<evidence type="ECO:0000313" key="2">
    <source>
        <dbReference type="EMBL" id="KAF5356151.1"/>
    </source>
</evidence>